<proteinExistence type="predicted"/>
<gene>
    <name evidence="3" type="ORF">DFR36_10425</name>
</gene>
<dbReference type="Gene3D" id="1.10.3210.10">
    <property type="entry name" value="Hypothetical protein af1432"/>
    <property type="match status" value="1"/>
</dbReference>
<keyword evidence="4" id="KW-1185">Reference proteome</keyword>
<dbReference type="Proteomes" id="UP000246483">
    <property type="component" value="Unassembled WGS sequence"/>
</dbReference>
<feature type="region of interest" description="Disordered" evidence="1">
    <location>
        <begin position="60"/>
        <end position="92"/>
    </location>
</feature>
<keyword evidence="3" id="KW-0808">Transferase</keyword>
<name>A0A317RF35_9BURK</name>
<dbReference type="OrthoDB" id="9764808at2"/>
<dbReference type="RefSeq" id="WP_019374979.1">
    <property type="nucleotide sequence ID" value="NZ_ALEE01000693.1"/>
</dbReference>
<dbReference type="SMART" id="SM00471">
    <property type="entry name" value="HDc"/>
    <property type="match status" value="1"/>
</dbReference>
<dbReference type="InterPro" id="IPR003607">
    <property type="entry name" value="HD/PDEase_dom"/>
</dbReference>
<feature type="domain" description="HD-GYP" evidence="2">
    <location>
        <begin position="138"/>
        <end position="333"/>
    </location>
</feature>
<evidence type="ECO:0000313" key="3">
    <source>
        <dbReference type="EMBL" id="PWW46248.1"/>
    </source>
</evidence>
<dbReference type="InterPro" id="IPR006675">
    <property type="entry name" value="HDIG_dom"/>
</dbReference>
<comment type="caution">
    <text evidence="3">The sequence shown here is derived from an EMBL/GenBank/DDBJ whole genome shotgun (WGS) entry which is preliminary data.</text>
</comment>
<dbReference type="GO" id="GO:0016740">
    <property type="term" value="F:transferase activity"/>
    <property type="evidence" value="ECO:0007669"/>
    <property type="project" value="UniProtKB-KW"/>
</dbReference>
<protein>
    <submittedName>
        <fullName evidence="3">Putative nucleotidyltransferase with HDIG domain</fullName>
    </submittedName>
</protein>
<dbReference type="PANTHER" id="PTHR43155:SF2">
    <property type="entry name" value="CYCLIC DI-GMP PHOSPHODIESTERASE PA4108"/>
    <property type="match status" value="1"/>
</dbReference>
<dbReference type="Pfam" id="PF13487">
    <property type="entry name" value="HD_5"/>
    <property type="match status" value="1"/>
</dbReference>
<dbReference type="Pfam" id="PF11871">
    <property type="entry name" value="DUF3391"/>
    <property type="match status" value="1"/>
</dbReference>
<dbReference type="AlphaFoldDB" id="A0A317RF35"/>
<dbReference type="NCBIfam" id="TIGR00277">
    <property type="entry name" value="HDIG"/>
    <property type="match status" value="1"/>
</dbReference>
<dbReference type="SUPFAM" id="SSF109604">
    <property type="entry name" value="HD-domain/PDEase-like"/>
    <property type="match status" value="1"/>
</dbReference>
<dbReference type="EMBL" id="QGUB01000004">
    <property type="protein sequence ID" value="PWW46248.1"/>
    <property type="molecule type" value="Genomic_DNA"/>
</dbReference>
<dbReference type="InterPro" id="IPR021812">
    <property type="entry name" value="DUF3391"/>
</dbReference>
<dbReference type="InterPro" id="IPR037522">
    <property type="entry name" value="HD_GYP_dom"/>
</dbReference>
<dbReference type="GO" id="GO:0008081">
    <property type="term" value="F:phosphoric diester hydrolase activity"/>
    <property type="evidence" value="ECO:0007669"/>
    <property type="project" value="UniProtKB-ARBA"/>
</dbReference>
<dbReference type="CDD" id="cd00077">
    <property type="entry name" value="HDc"/>
    <property type="match status" value="1"/>
</dbReference>
<dbReference type="PROSITE" id="PS51832">
    <property type="entry name" value="HD_GYP"/>
    <property type="match status" value="1"/>
</dbReference>
<evidence type="ECO:0000256" key="1">
    <source>
        <dbReference type="SAM" id="MobiDB-lite"/>
    </source>
</evidence>
<evidence type="ECO:0000313" key="4">
    <source>
        <dbReference type="Proteomes" id="UP000246483"/>
    </source>
</evidence>
<sequence length="422" mass="44695">MTSSIQIDIDQLRVGMFIQLSVGWMRHPFVSNSFRLTSEEQIQELRALGVRTVRYVPARSGVPAPEGGEGAAAGGADEPVHGQEPDAPQTAEALHDAVSRCAQGYRQAMGGYEQIAGSVAQAPAQARTQAEALVHDCVQALCEGEGHAIRLLASAPGHDAAGHAVNVMVLALLLGRQLGMEAGALSRLGLAALLHDIGKSTLPAHIAEPGAPLAPAALQRYRSHVGESVALGERMELPSDVLIAMAQHHERSDGSGYPLALLAEDLDPAGSVLALVNAYDRLCNPLEGRLALTPHEALSQLYAQQRQGFDKEALAAFIRMMGVYPPGTLVQLVDGRHGLVVRVHPAHPLRPLVLLPAPAGGGGQPLLDLAQEPGAGIQRSLRPGQLPQALLQELLPQSRLSYYFEHIAQAPPPPRPEPQEAP</sequence>
<evidence type="ECO:0000259" key="2">
    <source>
        <dbReference type="PROSITE" id="PS51832"/>
    </source>
</evidence>
<dbReference type="PANTHER" id="PTHR43155">
    <property type="entry name" value="CYCLIC DI-GMP PHOSPHODIESTERASE PA4108-RELATED"/>
    <property type="match status" value="1"/>
</dbReference>
<organism evidence="3 4">
    <name type="scientific">Melaminivora alkalimesophila</name>
    <dbReference type="NCBI Taxonomy" id="1165852"/>
    <lineage>
        <taxon>Bacteria</taxon>
        <taxon>Pseudomonadati</taxon>
        <taxon>Pseudomonadota</taxon>
        <taxon>Betaproteobacteria</taxon>
        <taxon>Burkholderiales</taxon>
        <taxon>Comamonadaceae</taxon>
        <taxon>Melaminivora</taxon>
    </lineage>
</organism>
<accession>A0A317RF35</accession>
<reference evidence="3 4" key="1">
    <citation type="submission" date="2018-05" db="EMBL/GenBank/DDBJ databases">
        <title>Genomic Encyclopedia of Type Strains, Phase IV (KMG-IV): sequencing the most valuable type-strain genomes for metagenomic binning, comparative biology and taxonomic classification.</title>
        <authorList>
            <person name="Goeker M."/>
        </authorList>
    </citation>
    <scope>NUCLEOTIDE SEQUENCE [LARGE SCALE GENOMIC DNA]</scope>
    <source>
        <strain evidence="3 4">DSM 26006</strain>
    </source>
</reference>